<protein>
    <submittedName>
        <fullName evidence="1">Uncharacterized protein</fullName>
    </submittedName>
</protein>
<evidence type="ECO:0000313" key="1">
    <source>
        <dbReference type="EMBL" id="MBX50079.1"/>
    </source>
</evidence>
<accession>A0A2P2P5X9</accession>
<organism evidence="1">
    <name type="scientific">Rhizophora mucronata</name>
    <name type="common">Asiatic mangrove</name>
    <dbReference type="NCBI Taxonomy" id="61149"/>
    <lineage>
        <taxon>Eukaryota</taxon>
        <taxon>Viridiplantae</taxon>
        <taxon>Streptophyta</taxon>
        <taxon>Embryophyta</taxon>
        <taxon>Tracheophyta</taxon>
        <taxon>Spermatophyta</taxon>
        <taxon>Magnoliopsida</taxon>
        <taxon>eudicotyledons</taxon>
        <taxon>Gunneridae</taxon>
        <taxon>Pentapetalae</taxon>
        <taxon>rosids</taxon>
        <taxon>fabids</taxon>
        <taxon>Malpighiales</taxon>
        <taxon>Rhizophoraceae</taxon>
        <taxon>Rhizophora</taxon>
    </lineage>
</organism>
<sequence length="139" mass="15924">MQQADRTRMQIPAKPSIIVTAEPMLVPTVIDRGYVPCKNKQDRRLRAELVDPNPLLQLHPFDDLLRVIALSPSFQINDHYPGVEVAWIASRKCRRQRRIGPERRREVRCEVGIAILGCSQDRVVAQGRGCQLCYVIHED</sequence>
<dbReference type="EMBL" id="GGEC01069595">
    <property type="protein sequence ID" value="MBX50079.1"/>
    <property type="molecule type" value="Transcribed_RNA"/>
</dbReference>
<dbReference type="AlphaFoldDB" id="A0A2P2P5X9"/>
<reference evidence="1" key="1">
    <citation type="submission" date="2018-02" db="EMBL/GenBank/DDBJ databases">
        <title>Rhizophora mucronata_Transcriptome.</title>
        <authorList>
            <person name="Meera S.P."/>
            <person name="Sreeshan A."/>
            <person name="Augustine A."/>
        </authorList>
    </citation>
    <scope>NUCLEOTIDE SEQUENCE</scope>
    <source>
        <tissue evidence="1">Leaf</tissue>
    </source>
</reference>
<name>A0A2P2P5X9_RHIMU</name>
<proteinExistence type="predicted"/>